<dbReference type="EMBL" id="KQ434809">
    <property type="protein sequence ID" value="KZC06622.1"/>
    <property type="molecule type" value="Genomic_DNA"/>
</dbReference>
<name>A0A154P467_DUFNO</name>
<sequence>MVIAGEQLTSTMPNVAQSQLTKIEPSPYRPAKRSTLPFSSQRTQIIRRGLAQKVPFETTTTTNPATPDTMLHRFRGGDD</sequence>
<organism evidence="2 3">
    <name type="scientific">Dufourea novaeangliae</name>
    <name type="common">Sweat bee</name>
    <dbReference type="NCBI Taxonomy" id="178035"/>
    <lineage>
        <taxon>Eukaryota</taxon>
        <taxon>Metazoa</taxon>
        <taxon>Ecdysozoa</taxon>
        <taxon>Arthropoda</taxon>
        <taxon>Hexapoda</taxon>
        <taxon>Insecta</taxon>
        <taxon>Pterygota</taxon>
        <taxon>Neoptera</taxon>
        <taxon>Endopterygota</taxon>
        <taxon>Hymenoptera</taxon>
        <taxon>Apocrita</taxon>
        <taxon>Aculeata</taxon>
        <taxon>Apoidea</taxon>
        <taxon>Anthophila</taxon>
        <taxon>Halictidae</taxon>
        <taxon>Rophitinae</taxon>
        <taxon>Dufourea</taxon>
    </lineage>
</organism>
<protein>
    <submittedName>
        <fullName evidence="2">Uncharacterized protein</fullName>
    </submittedName>
</protein>
<evidence type="ECO:0000313" key="3">
    <source>
        <dbReference type="Proteomes" id="UP000076502"/>
    </source>
</evidence>
<reference evidence="2 3" key="1">
    <citation type="submission" date="2015-07" db="EMBL/GenBank/DDBJ databases">
        <title>The genome of Dufourea novaeangliae.</title>
        <authorList>
            <person name="Pan H."/>
            <person name="Kapheim K."/>
        </authorList>
    </citation>
    <scope>NUCLEOTIDE SEQUENCE [LARGE SCALE GENOMIC DNA]</scope>
    <source>
        <strain evidence="2">0120121106</strain>
        <tissue evidence="2">Whole body</tissue>
    </source>
</reference>
<evidence type="ECO:0000256" key="1">
    <source>
        <dbReference type="SAM" id="MobiDB-lite"/>
    </source>
</evidence>
<gene>
    <name evidence="2" type="ORF">WN55_10533</name>
</gene>
<feature type="region of interest" description="Disordered" evidence="1">
    <location>
        <begin position="1"/>
        <end position="20"/>
    </location>
</feature>
<feature type="compositionally biased region" description="Low complexity" evidence="1">
    <location>
        <begin position="58"/>
        <end position="69"/>
    </location>
</feature>
<dbReference type="AlphaFoldDB" id="A0A154P467"/>
<keyword evidence="3" id="KW-1185">Reference proteome</keyword>
<evidence type="ECO:0000313" key="2">
    <source>
        <dbReference type="EMBL" id="KZC06622.1"/>
    </source>
</evidence>
<feature type="compositionally biased region" description="Polar residues" evidence="1">
    <location>
        <begin position="7"/>
        <end position="20"/>
    </location>
</feature>
<dbReference type="Proteomes" id="UP000076502">
    <property type="component" value="Unassembled WGS sequence"/>
</dbReference>
<proteinExistence type="predicted"/>
<accession>A0A154P467</accession>
<feature type="region of interest" description="Disordered" evidence="1">
    <location>
        <begin position="55"/>
        <end position="79"/>
    </location>
</feature>